<name>A0A9Q4FXU9_SALAG</name>
<dbReference type="AlphaFoldDB" id="A0A9Q4FXU9"/>
<dbReference type="NCBIfam" id="TIGR03826">
    <property type="entry name" value="YvyF"/>
    <property type="match status" value="1"/>
</dbReference>
<gene>
    <name evidence="1" type="ORF">HXA33_00660</name>
</gene>
<comment type="caution">
    <text evidence="1">The sequence shown here is derived from an EMBL/GenBank/DDBJ whole genome shotgun (WGS) entry which is preliminary data.</text>
</comment>
<evidence type="ECO:0000313" key="1">
    <source>
        <dbReference type="EMBL" id="MCR6095058.1"/>
    </source>
</evidence>
<protein>
    <recommendedName>
        <fullName evidence="3">Flagellar protein</fullName>
    </recommendedName>
</protein>
<dbReference type="InterPro" id="IPR022258">
    <property type="entry name" value="Flagellar_operon_YvyF"/>
</dbReference>
<dbReference type="RefSeq" id="WP_257819713.1">
    <property type="nucleotide sequence ID" value="NZ_JABXYM010000001.1"/>
</dbReference>
<proteinExistence type="predicted"/>
<accession>A0A9Q4FXU9</accession>
<reference evidence="1" key="1">
    <citation type="submission" date="2020-06" db="EMBL/GenBank/DDBJ databases">
        <title>Insight into the genomes of haloalkaliphilic bacilli from Kenyan soda lakes.</title>
        <authorList>
            <person name="Mwirichia R."/>
            <person name="Villamizar G.C."/>
            <person name="Poehlein A."/>
            <person name="Mugweru J."/>
            <person name="Kipnyargis A."/>
            <person name="Kiplimo D."/>
            <person name="Orwa P."/>
            <person name="Daniel R."/>
        </authorList>
    </citation>
    <scope>NUCLEOTIDE SEQUENCE</scope>
    <source>
        <strain evidence="1">B1096_S55</strain>
    </source>
</reference>
<organism evidence="1 2">
    <name type="scientific">Salipaludibacillus agaradhaerens</name>
    <name type="common">Bacillus agaradhaerens</name>
    <dbReference type="NCBI Taxonomy" id="76935"/>
    <lineage>
        <taxon>Bacteria</taxon>
        <taxon>Bacillati</taxon>
        <taxon>Bacillota</taxon>
        <taxon>Bacilli</taxon>
        <taxon>Bacillales</taxon>
        <taxon>Bacillaceae</taxon>
    </lineage>
</organism>
<dbReference type="EMBL" id="JABXYM010000001">
    <property type="protein sequence ID" value="MCR6095058.1"/>
    <property type="molecule type" value="Genomic_DNA"/>
</dbReference>
<evidence type="ECO:0008006" key="3">
    <source>
        <dbReference type="Google" id="ProtNLM"/>
    </source>
</evidence>
<dbReference type="Proteomes" id="UP001057753">
    <property type="component" value="Unassembled WGS sequence"/>
</dbReference>
<evidence type="ECO:0000313" key="2">
    <source>
        <dbReference type="Proteomes" id="UP001057753"/>
    </source>
</evidence>
<sequence length="145" mass="17069">MPELQNCPNCDKLFVKALRPVCDACAREVEEKFETVYTFIRKRENRRASIEEVHEATEVEIDLIMQFVREGRLHLSQFPNLTYPCEKCGAKIREARLCANCRDEINEGLQAGEKQKAFEDRKRDRERARYQTYSALGDKVRREKP</sequence>
<keyword evidence="2" id="KW-1185">Reference proteome</keyword>